<dbReference type="InterPro" id="IPR001460">
    <property type="entry name" value="PCN-bd_Tpept"/>
</dbReference>
<evidence type="ECO:0000259" key="14">
    <source>
        <dbReference type="Pfam" id="PF00905"/>
    </source>
</evidence>
<dbReference type="EMBL" id="JBBAXC010000001">
    <property type="protein sequence ID" value="MEI5905835.1"/>
    <property type="molecule type" value="Genomic_DNA"/>
</dbReference>
<evidence type="ECO:0000256" key="9">
    <source>
        <dbReference type="ARBA" id="ARBA00022984"/>
    </source>
</evidence>
<evidence type="ECO:0000256" key="5">
    <source>
        <dbReference type="ARBA" id="ARBA00012448"/>
    </source>
</evidence>
<keyword evidence="10" id="KW-1133">Transmembrane helix</keyword>
<dbReference type="PANTHER" id="PTHR30627">
    <property type="entry name" value="PEPTIDOGLYCAN D,D-TRANSPEPTIDASE"/>
    <property type="match status" value="1"/>
</dbReference>
<comment type="caution">
    <text evidence="16">The sequence shown here is derived from an EMBL/GenBank/DDBJ whole genome shotgun (WGS) entry which is preliminary data.</text>
</comment>
<dbReference type="Gene3D" id="3.90.1310.10">
    <property type="entry name" value="Penicillin-binding protein 2a (Domain 2)"/>
    <property type="match status" value="1"/>
</dbReference>
<evidence type="ECO:0000313" key="16">
    <source>
        <dbReference type="EMBL" id="MEI5905835.1"/>
    </source>
</evidence>
<keyword evidence="17" id="KW-1185">Reference proteome</keyword>
<sequence length="707" mass="79282">MNQPKEKKKKNHLFNRMNLLFFVVFMLFSALIFRLGIVQIVEGEEYKRIVERTEEVIVGTSVPRGKMYDRNGRLVVDNKPLKAITYTKSQATDASEVLRVARVLATIIEKNTDRITDRDREDFLLLTEKITIGDKVPQEEQDSIMEDEKIENPDKVIYDLARERMTEAELNSISTSELEVLAIFREMNSGYALTPQAIKVGEGDDESTYVTDKEFAVVSEHLSLLPGVNTTMDWERVYPFEDILSSILGKVTTSKEGLPSEKLDYYTSRGYSRNDRVGKSFIELQYEDVLSGQKKQYRNITDKEGNVLRTEPVNEGKPGQDLVLTFDMELEEALDKMVEDELRKIKKAGVHPLTDRIFLAMMDPNTGEILAMVGKQWVDGEVIDYAMGTFTSAHEIGSAVKGATVLAGYMGDVLTPGERLLDEPITFKDTPTKNSWFNPYGGIGNKWMNERYALEKSSNSFMYKIALKLAGEGYYGAGNPLNVIPDDYLTLRYHYNQFGLGVKTGIDLPGEQTGFKISDPKALEDVPGGKLLDLAIGQFDTYTPMQMLQYVSTIANGGNRIAPKVVKEIRDPNVTSEGLGPVAHENSPTVLNRLDLTAAELNTVQEGFYRVFHGTEGTGRNFLNLDAAGKTGTAEVIYYGPNRSAWGTETENHSIVGYAPFDQPEVAFAVISPWGNINASNAWKQSNKKLAQRALEKYLELKEKNKK</sequence>
<comment type="subcellular location">
    <subcellularLocation>
        <location evidence="2">Cell membrane</location>
    </subcellularLocation>
    <subcellularLocation>
        <location evidence="1">Membrane</location>
        <topology evidence="1">Single-pass membrane protein</topology>
    </subcellularLocation>
</comment>
<keyword evidence="9" id="KW-0573">Peptidoglycan synthesis</keyword>
<dbReference type="Gene3D" id="1.10.10.1230">
    <property type="entry name" value="Penicillin-binding protein, N-terminal non-catalytic domain, head sub-domain"/>
    <property type="match status" value="1"/>
</dbReference>
<evidence type="ECO:0000256" key="7">
    <source>
        <dbReference type="ARBA" id="ARBA00022692"/>
    </source>
</evidence>
<accession>A0ABU8H974</accession>
<dbReference type="Proteomes" id="UP001312865">
    <property type="component" value="Unassembled WGS sequence"/>
</dbReference>
<dbReference type="EC" id="3.4.16.4" evidence="5"/>
<dbReference type="RefSeq" id="WP_336585238.1">
    <property type="nucleotide sequence ID" value="NZ_JBBAXC010000001.1"/>
</dbReference>
<comment type="pathway">
    <text evidence="3">Cell wall biogenesis; peptidoglycan biosynthesis.</text>
</comment>
<dbReference type="SUPFAM" id="SSF56601">
    <property type="entry name" value="beta-lactamase/transpeptidase-like"/>
    <property type="match status" value="1"/>
</dbReference>
<organism evidence="16 17">
    <name type="scientific">Bacillus spongiae</name>
    <dbReference type="NCBI Taxonomy" id="2683610"/>
    <lineage>
        <taxon>Bacteria</taxon>
        <taxon>Bacillati</taxon>
        <taxon>Bacillota</taxon>
        <taxon>Bacilli</taxon>
        <taxon>Bacillales</taxon>
        <taxon>Bacillaceae</taxon>
        <taxon>Bacillus</taxon>
    </lineage>
</organism>
<evidence type="ECO:0000256" key="2">
    <source>
        <dbReference type="ARBA" id="ARBA00004236"/>
    </source>
</evidence>
<dbReference type="Gene3D" id="3.40.710.10">
    <property type="entry name" value="DD-peptidase/beta-lactamase superfamily"/>
    <property type="match status" value="1"/>
</dbReference>
<dbReference type="SUPFAM" id="SSF56519">
    <property type="entry name" value="Penicillin binding protein dimerisation domain"/>
    <property type="match status" value="1"/>
</dbReference>
<evidence type="ECO:0000256" key="8">
    <source>
        <dbReference type="ARBA" id="ARBA00022960"/>
    </source>
</evidence>
<keyword evidence="8" id="KW-0133">Cell shape</keyword>
<proteinExistence type="inferred from homology"/>
<gene>
    <name evidence="16" type="ORF">WAK64_01980</name>
</gene>
<reference evidence="16 17" key="1">
    <citation type="journal article" date="2018" name="J. Microbiol.">
        <title>Bacillus spongiae sp. nov., isolated from sponge of Jeju Island.</title>
        <authorList>
            <person name="Lee G.E."/>
            <person name="Im W.T."/>
            <person name="Park J.S."/>
        </authorList>
    </citation>
    <scope>NUCLEOTIDE SEQUENCE [LARGE SCALE GENOMIC DNA]</scope>
    <source>
        <strain evidence="16 17">135PIL107-10</strain>
    </source>
</reference>
<evidence type="ECO:0000259" key="15">
    <source>
        <dbReference type="Pfam" id="PF03717"/>
    </source>
</evidence>
<dbReference type="Pfam" id="PF03717">
    <property type="entry name" value="PBP_dimer"/>
    <property type="match status" value="1"/>
</dbReference>
<evidence type="ECO:0000256" key="4">
    <source>
        <dbReference type="ARBA" id="ARBA00007171"/>
    </source>
</evidence>
<evidence type="ECO:0000256" key="10">
    <source>
        <dbReference type="ARBA" id="ARBA00022989"/>
    </source>
</evidence>
<dbReference type="Pfam" id="PF00905">
    <property type="entry name" value="Transpeptidase"/>
    <property type="match status" value="1"/>
</dbReference>
<keyword evidence="11" id="KW-0472">Membrane</keyword>
<comment type="similarity">
    <text evidence="4">Belongs to the transpeptidase family.</text>
</comment>
<name>A0ABU8H974_9BACI</name>
<evidence type="ECO:0000256" key="1">
    <source>
        <dbReference type="ARBA" id="ARBA00004167"/>
    </source>
</evidence>
<dbReference type="PANTHER" id="PTHR30627:SF2">
    <property type="entry name" value="PEPTIDOGLYCAN D,D-TRANSPEPTIDASE MRDA"/>
    <property type="match status" value="1"/>
</dbReference>
<protein>
    <recommendedName>
        <fullName evidence="5">serine-type D-Ala-D-Ala carboxypeptidase</fullName>
        <ecNumber evidence="5">3.4.16.4</ecNumber>
    </recommendedName>
</protein>
<evidence type="ECO:0000256" key="12">
    <source>
        <dbReference type="ARBA" id="ARBA00023316"/>
    </source>
</evidence>
<dbReference type="InterPro" id="IPR012338">
    <property type="entry name" value="Beta-lactam/transpept-like"/>
</dbReference>
<evidence type="ECO:0000256" key="3">
    <source>
        <dbReference type="ARBA" id="ARBA00004752"/>
    </source>
</evidence>
<evidence type="ECO:0000256" key="11">
    <source>
        <dbReference type="ARBA" id="ARBA00023136"/>
    </source>
</evidence>
<evidence type="ECO:0000313" key="17">
    <source>
        <dbReference type="Proteomes" id="UP001312865"/>
    </source>
</evidence>
<evidence type="ECO:0000256" key="6">
    <source>
        <dbReference type="ARBA" id="ARBA00022475"/>
    </source>
</evidence>
<keyword evidence="6" id="KW-1003">Cell membrane</keyword>
<evidence type="ECO:0000256" key="13">
    <source>
        <dbReference type="ARBA" id="ARBA00034000"/>
    </source>
</evidence>
<dbReference type="InterPro" id="IPR050515">
    <property type="entry name" value="Beta-lactam/transpept"/>
</dbReference>
<dbReference type="InterPro" id="IPR036138">
    <property type="entry name" value="PBP_dimer_sf"/>
</dbReference>
<feature type="domain" description="Penicillin-binding protein transpeptidase" evidence="14">
    <location>
        <begin position="359"/>
        <end position="686"/>
    </location>
</feature>
<comment type="catalytic activity">
    <reaction evidence="13">
        <text>Preferential cleavage: (Ac)2-L-Lys-D-Ala-|-D-Ala. Also transpeptidation of peptidyl-alanyl moieties that are N-acyl substituents of D-alanine.</text>
        <dbReference type="EC" id="3.4.16.4"/>
    </reaction>
</comment>
<dbReference type="InterPro" id="IPR005311">
    <property type="entry name" value="PBP_dimer"/>
</dbReference>
<keyword evidence="7" id="KW-0812">Transmembrane</keyword>
<keyword evidence="12" id="KW-0961">Cell wall biogenesis/degradation</keyword>
<feature type="domain" description="Penicillin-binding protein dimerisation" evidence="15">
    <location>
        <begin position="61"/>
        <end position="310"/>
    </location>
</feature>